<gene>
    <name evidence="1" type="ORF">SAMN04488029_1374</name>
</gene>
<accession>A0A1W2G8T6</accession>
<dbReference type="InterPro" id="IPR014553">
    <property type="entry name" value="Aminopept"/>
</dbReference>
<dbReference type="Proteomes" id="UP000192472">
    <property type="component" value="Unassembled WGS sequence"/>
</dbReference>
<proteinExistence type="predicted"/>
<dbReference type="EMBL" id="FWYF01000001">
    <property type="protein sequence ID" value="SMD33011.1"/>
    <property type="molecule type" value="Genomic_DNA"/>
</dbReference>
<keyword evidence="1" id="KW-0378">Hydrolase</keyword>
<keyword evidence="2" id="KW-1185">Reference proteome</keyword>
<evidence type="ECO:0000313" key="1">
    <source>
        <dbReference type="EMBL" id="SMD33011.1"/>
    </source>
</evidence>
<sequence>MKKSLTHLFTACLILVLIAKRDFISYLFMQGQGQFEVLWNAKSIEDLLNNESGNEELKLKILLVEEIKSFAKTKLGLESEGLYETIYEQNGEDILWNLTACEPYALTSVEWTFPIVGSVSYKGFFDIDRAKREEQELKESGFDTRIRPVNAWSTLGWFSDPILSKNLSRSEGDIAELFIHEITHANVFLKDSLIFNENLASFVGEHGAMMFLETRFGIGSKEVKKYAQSENDSKTFIDHCLKGVSELDSLYKTFPKEMSIAKKDSLKNLYMANWVDRLDSIPFHDELAYHGRFEEKLPNNAFFMAFDRYDSKKEAFSQQLKNEFQNDLKAFISFYKKQN</sequence>
<protein>
    <submittedName>
        <fullName evidence="1">Predicted aminopeptidase</fullName>
    </submittedName>
</protein>
<organism evidence="1 2">
    <name type="scientific">Reichenbachiella faecimaris</name>
    <dbReference type="NCBI Taxonomy" id="692418"/>
    <lineage>
        <taxon>Bacteria</taxon>
        <taxon>Pseudomonadati</taxon>
        <taxon>Bacteroidota</taxon>
        <taxon>Cytophagia</taxon>
        <taxon>Cytophagales</taxon>
        <taxon>Reichenbachiellaceae</taxon>
        <taxon>Reichenbachiella</taxon>
    </lineage>
</organism>
<dbReference type="STRING" id="692418.SAMN04488029_1374"/>
<evidence type="ECO:0000313" key="2">
    <source>
        <dbReference type="Proteomes" id="UP000192472"/>
    </source>
</evidence>
<dbReference type="GO" id="GO:0004177">
    <property type="term" value="F:aminopeptidase activity"/>
    <property type="evidence" value="ECO:0007669"/>
    <property type="project" value="UniProtKB-KW"/>
</dbReference>
<keyword evidence="1" id="KW-0031">Aminopeptidase</keyword>
<name>A0A1W2G8T6_REIFA</name>
<dbReference type="Pfam" id="PF10023">
    <property type="entry name" value="Aminopep"/>
    <property type="match status" value="1"/>
</dbReference>
<dbReference type="AlphaFoldDB" id="A0A1W2G8T6"/>
<reference evidence="1 2" key="1">
    <citation type="submission" date="2017-04" db="EMBL/GenBank/DDBJ databases">
        <authorList>
            <person name="Afonso C.L."/>
            <person name="Miller P.J."/>
            <person name="Scott M.A."/>
            <person name="Spackman E."/>
            <person name="Goraichik I."/>
            <person name="Dimitrov K.M."/>
            <person name="Suarez D.L."/>
            <person name="Swayne D.E."/>
        </authorList>
    </citation>
    <scope>NUCLEOTIDE SEQUENCE [LARGE SCALE GENOMIC DNA]</scope>
    <source>
        <strain evidence="1 2">DSM 26133</strain>
    </source>
</reference>
<dbReference type="OrthoDB" id="357991at2"/>
<keyword evidence="1" id="KW-0645">Protease</keyword>